<feature type="compositionally biased region" description="Acidic residues" evidence="1">
    <location>
        <begin position="292"/>
        <end position="309"/>
    </location>
</feature>
<dbReference type="InterPro" id="IPR036689">
    <property type="entry name" value="ESAT-6-like_sf"/>
</dbReference>
<protein>
    <recommendedName>
        <fullName evidence="4">PPE family protein</fullName>
    </recommendedName>
</protein>
<gene>
    <name evidence="2" type="ORF">HF577_12440</name>
</gene>
<dbReference type="SUPFAM" id="SSF140453">
    <property type="entry name" value="EsxAB dimer-like"/>
    <property type="match status" value="1"/>
</dbReference>
<dbReference type="Proteomes" id="UP001296706">
    <property type="component" value="Unassembled WGS sequence"/>
</dbReference>
<evidence type="ECO:0008006" key="4">
    <source>
        <dbReference type="Google" id="ProtNLM"/>
    </source>
</evidence>
<name>A0ABX1RF84_9PSEU</name>
<dbReference type="InterPro" id="IPR038332">
    <property type="entry name" value="PPE_sf"/>
</dbReference>
<keyword evidence="3" id="KW-1185">Reference proteome</keyword>
<evidence type="ECO:0000313" key="3">
    <source>
        <dbReference type="Proteomes" id="UP001296706"/>
    </source>
</evidence>
<organism evidence="2 3">
    <name type="scientific">Pseudonocardia xinjiangensis</name>
    <dbReference type="NCBI Taxonomy" id="75289"/>
    <lineage>
        <taxon>Bacteria</taxon>
        <taxon>Bacillati</taxon>
        <taxon>Actinomycetota</taxon>
        <taxon>Actinomycetes</taxon>
        <taxon>Pseudonocardiales</taxon>
        <taxon>Pseudonocardiaceae</taxon>
        <taxon>Pseudonocardia</taxon>
    </lineage>
</organism>
<feature type="region of interest" description="Disordered" evidence="1">
    <location>
        <begin position="1"/>
        <end position="23"/>
    </location>
</feature>
<accession>A0ABX1RF84</accession>
<dbReference type="RefSeq" id="WP_169395965.1">
    <property type="nucleotide sequence ID" value="NZ_BAAAJH010000037.1"/>
</dbReference>
<dbReference type="EMBL" id="JAAXKY010000032">
    <property type="protein sequence ID" value="NMH77888.1"/>
    <property type="molecule type" value="Genomic_DNA"/>
</dbReference>
<sequence>MSEPGPPAEPTPPGSTTLVAEPDGEIPVLEGTGLASSWADLGDAVAQEQPDGLTIAFAAAGAGLDTLGAVTDPFDEVLSSGAGWLIEHVWFLREPLDALAGDPQQVIAQARTWSNIAAELRSVAADQTATGVPGWSGQAGEAYRAAVHRYTRSVVDVAGQADGVADVVLGSGAAVGTVRALVRDLIADFLAWAVRQAISALAAATVTAGASTAVAVTAIALEAYRLARLITEHLARLLDELSDAGDTVGRLVDGMRHAMVEARPTASHMHESLEKVPAAEVTEAGKQVSGAELDEPPSEEPPAEEPPDR</sequence>
<evidence type="ECO:0000313" key="2">
    <source>
        <dbReference type="EMBL" id="NMH77888.1"/>
    </source>
</evidence>
<reference evidence="2 3" key="1">
    <citation type="submission" date="2020-04" db="EMBL/GenBank/DDBJ databases">
        <authorList>
            <person name="Klaysubun C."/>
            <person name="Duangmal K."/>
            <person name="Lipun K."/>
        </authorList>
    </citation>
    <scope>NUCLEOTIDE SEQUENCE [LARGE SCALE GENOMIC DNA]</scope>
    <source>
        <strain evidence="2 3">JCM 11839</strain>
    </source>
</reference>
<feature type="compositionally biased region" description="Pro residues" evidence="1">
    <location>
        <begin position="1"/>
        <end position="13"/>
    </location>
</feature>
<comment type="caution">
    <text evidence="2">The sequence shown here is derived from an EMBL/GenBank/DDBJ whole genome shotgun (WGS) entry which is preliminary data.</text>
</comment>
<dbReference type="Gene3D" id="1.20.1260.20">
    <property type="entry name" value="PPE superfamily"/>
    <property type="match status" value="1"/>
</dbReference>
<proteinExistence type="predicted"/>
<feature type="region of interest" description="Disordered" evidence="1">
    <location>
        <begin position="264"/>
        <end position="309"/>
    </location>
</feature>
<evidence type="ECO:0000256" key="1">
    <source>
        <dbReference type="SAM" id="MobiDB-lite"/>
    </source>
</evidence>